<dbReference type="EMBL" id="FZOL01000002">
    <property type="protein sequence ID" value="SNR98682.1"/>
    <property type="molecule type" value="Genomic_DNA"/>
</dbReference>
<proteinExistence type="predicted"/>
<dbReference type="Proteomes" id="UP000198407">
    <property type="component" value="Unassembled WGS sequence"/>
</dbReference>
<dbReference type="STRING" id="1215104.GCA_000730585_05604"/>
<dbReference type="AlphaFoldDB" id="A0A239ATN0"/>
<dbReference type="OrthoDB" id="8750132at2"/>
<sequence length="200" mass="22761">MSTCSIAPDIDHDNPRQPMFFVVSINKLITMSLLTTGVYLFYWFYRNWAIYRAATGERVIPLLRAIIPVLFIYPLLKRIDQGFRQSGREFAWSPLNLALTMWMIVIISLASGAMTPEPIGQLQHDAPLHLRYLIESMLQLGATLWLVCCIQHVINAHEQDPQGRSNSEFTGANKGWMTLGVVIWVLYFSSVATLLLLAYL</sequence>
<keyword evidence="1" id="KW-0812">Transmembrane</keyword>
<organism evidence="2 3">
    <name type="scientific">Pseudomonas japonica</name>
    <dbReference type="NCBI Taxonomy" id="256466"/>
    <lineage>
        <taxon>Bacteria</taxon>
        <taxon>Pseudomonadati</taxon>
        <taxon>Pseudomonadota</taxon>
        <taxon>Gammaproteobacteria</taxon>
        <taxon>Pseudomonadales</taxon>
        <taxon>Pseudomonadaceae</taxon>
        <taxon>Pseudomonas</taxon>
    </lineage>
</organism>
<evidence type="ECO:0000256" key="1">
    <source>
        <dbReference type="SAM" id="Phobius"/>
    </source>
</evidence>
<reference evidence="3" key="1">
    <citation type="submission" date="2017-06" db="EMBL/GenBank/DDBJ databases">
        <authorList>
            <person name="Varghese N."/>
            <person name="Submissions S."/>
        </authorList>
    </citation>
    <scope>NUCLEOTIDE SEQUENCE [LARGE SCALE GENOMIC DNA]</scope>
    <source>
        <strain evidence="3">DSM 22348</strain>
    </source>
</reference>
<accession>A0A239ATN0</accession>
<keyword evidence="1" id="KW-0472">Membrane</keyword>
<name>A0A239ATN0_9PSED</name>
<gene>
    <name evidence="2" type="ORF">SAMN05444352_10267</name>
</gene>
<evidence type="ECO:0000313" key="3">
    <source>
        <dbReference type="Proteomes" id="UP000198407"/>
    </source>
</evidence>
<feature type="transmembrane region" description="Helical" evidence="1">
    <location>
        <begin position="97"/>
        <end position="116"/>
    </location>
</feature>
<keyword evidence="3" id="KW-1185">Reference proteome</keyword>
<feature type="transmembrane region" description="Helical" evidence="1">
    <location>
        <begin position="136"/>
        <end position="154"/>
    </location>
</feature>
<evidence type="ECO:0000313" key="2">
    <source>
        <dbReference type="EMBL" id="SNR98682.1"/>
    </source>
</evidence>
<protein>
    <recommendedName>
        <fullName evidence="4">DUF4234 domain-containing protein</fullName>
    </recommendedName>
</protein>
<feature type="transmembrane region" description="Helical" evidence="1">
    <location>
        <begin position="59"/>
        <end position="76"/>
    </location>
</feature>
<feature type="transmembrane region" description="Helical" evidence="1">
    <location>
        <begin position="175"/>
        <end position="199"/>
    </location>
</feature>
<feature type="transmembrane region" description="Helical" evidence="1">
    <location>
        <begin position="20"/>
        <end position="44"/>
    </location>
</feature>
<keyword evidence="1" id="KW-1133">Transmembrane helix</keyword>
<dbReference type="RefSeq" id="WP_042120372.1">
    <property type="nucleotide sequence ID" value="NZ_FZOL01000002.1"/>
</dbReference>
<evidence type="ECO:0008006" key="4">
    <source>
        <dbReference type="Google" id="ProtNLM"/>
    </source>
</evidence>